<dbReference type="InterPro" id="IPR049874">
    <property type="entry name" value="ROK_cs"/>
</dbReference>
<sequence>MSNSQKNTTTHNMHHSVKADTSSLFNEESAGFATPFGTNSIKADPTDVRINNRIAVFDLLFPRQSLSRAQVSRRVGLSRASVSDVVASMIDEHILTESDHNVEAVPGKRGKRGTLLEIDTDYWNIVALDLSQEFLIQAIVTNLSGQILSRIEVSVSQPSDITLDIVKNICERIISQAPGHVIGIGIAVPGIVDEQGTVIDSRNLNWSNVPLAQFIKQEFDMTCIVENDANCALLAERFFGSGDANLIVIQISVGVGAAVMINGTLVSGTNNAAGEIGHCVIDTDGQLCICGKRGCVETTLSVPALHKQFAQLEPQNFDGRLEIITRAGKKLGQVLSMPISLLDINEIAIYGPADIVNETLLQSVSEVINEQTKSAVQPRHVQVKRCDFGENIVMLGATISVLQHVLRTL</sequence>
<name>A0A4R0QX54_9BIFI</name>
<accession>A0A4R0QX54</accession>
<evidence type="ECO:0000313" key="3">
    <source>
        <dbReference type="EMBL" id="TCD53961.1"/>
    </source>
</evidence>
<dbReference type="EMBL" id="RXLP01000023">
    <property type="protein sequence ID" value="TCD53961.1"/>
    <property type="molecule type" value="Genomic_DNA"/>
</dbReference>
<proteinExistence type="inferred from homology"/>
<dbReference type="PANTHER" id="PTHR18964:SF149">
    <property type="entry name" value="BIFUNCTIONAL UDP-N-ACETYLGLUCOSAMINE 2-EPIMERASE_N-ACETYLMANNOSAMINE KINASE"/>
    <property type="match status" value="1"/>
</dbReference>
<dbReference type="SUPFAM" id="SSF53067">
    <property type="entry name" value="Actin-like ATPase domain"/>
    <property type="match status" value="1"/>
</dbReference>
<dbReference type="AlphaFoldDB" id="A0A4R0QX54"/>
<gene>
    <name evidence="3" type="ORF">EJ419_05890</name>
</gene>
<keyword evidence="4" id="KW-1185">Reference proteome</keyword>
<dbReference type="Gene3D" id="1.10.10.10">
    <property type="entry name" value="Winged helix-like DNA-binding domain superfamily/Winged helix DNA-binding domain"/>
    <property type="match status" value="1"/>
</dbReference>
<dbReference type="RefSeq" id="WP_131284581.1">
    <property type="nucleotide sequence ID" value="NZ_RXLP01000023.1"/>
</dbReference>
<feature type="region of interest" description="Disordered" evidence="2">
    <location>
        <begin position="1"/>
        <end position="21"/>
    </location>
</feature>
<dbReference type="InterPro" id="IPR036390">
    <property type="entry name" value="WH_DNA-bd_sf"/>
</dbReference>
<dbReference type="OrthoDB" id="9810372at2"/>
<protein>
    <submittedName>
        <fullName evidence="3">ROK family protein</fullName>
    </submittedName>
</protein>
<evidence type="ECO:0000256" key="1">
    <source>
        <dbReference type="ARBA" id="ARBA00006479"/>
    </source>
</evidence>
<comment type="caution">
    <text evidence="3">The sequence shown here is derived from an EMBL/GenBank/DDBJ whole genome shotgun (WGS) entry which is preliminary data.</text>
</comment>
<dbReference type="SUPFAM" id="SSF46785">
    <property type="entry name" value="Winged helix' DNA-binding domain"/>
    <property type="match status" value="1"/>
</dbReference>
<reference evidence="3 4" key="1">
    <citation type="submission" date="2018-12" db="EMBL/GenBank/DDBJ databases">
        <title>Alloscrdovia theropitheci sp. nov: a novel taxon from the feces of the bleeding-herat monkey (Theropithecus geleda).</title>
        <authorList>
            <person name="Modesto M."/>
        </authorList>
    </citation>
    <scope>NUCLEOTIDE SEQUENCE [LARGE SCALE GENOMIC DNA]</scope>
    <source>
        <strain evidence="3 4">GLDI4/2</strain>
    </source>
</reference>
<dbReference type="Gene3D" id="3.30.420.40">
    <property type="match status" value="2"/>
</dbReference>
<dbReference type="InterPro" id="IPR000600">
    <property type="entry name" value="ROK"/>
</dbReference>
<dbReference type="InterPro" id="IPR043129">
    <property type="entry name" value="ATPase_NBD"/>
</dbReference>
<organism evidence="3 4">
    <name type="scientific">Alloscardovia theropitheci</name>
    <dbReference type="NCBI Taxonomy" id="2496842"/>
    <lineage>
        <taxon>Bacteria</taxon>
        <taxon>Bacillati</taxon>
        <taxon>Actinomycetota</taxon>
        <taxon>Actinomycetes</taxon>
        <taxon>Bifidobacteriales</taxon>
        <taxon>Bifidobacteriaceae</taxon>
        <taxon>Alloscardovia</taxon>
    </lineage>
</organism>
<dbReference type="Pfam" id="PF00480">
    <property type="entry name" value="ROK"/>
    <property type="match status" value="1"/>
</dbReference>
<dbReference type="Proteomes" id="UP000291289">
    <property type="component" value="Unassembled WGS sequence"/>
</dbReference>
<dbReference type="PANTHER" id="PTHR18964">
    <property type="entry name" value="ROK (REPRESSOR, ORF, KINASE) FAMILY"/>
    <property type="match status" value="1"/>
</dbReference>
<evidence type="ECO:0000313" key="4">
    <source>
        <dbReference type="Proteomes" id="UP000291289"/>
    </source>
</evidence>
<feature type="compositionally biased region" description="Polar residues" evidence="2">
    <location>
        <begin position="1"/>
        <end position="11"/>
    </location>
</feature>
<evidence type="ECO:0000256" key="2">
    <source>
        <dbReference type="SAM" id="MobiDB-lite"/>
    </source>
</evidence>
<dbReference type="InterPro" id="IPR036388">
    <property type="entry name" value="WH-like_DNA-bd_sf"/>
</dbReference>
<comment type="similarity">
    <text evidence="1">Belongs to the ROK (NagC/XylR) family.</text>
</comment>
<dbReference type="PROSITE" id="PS01125">
    <property type="entry name" value="ROK"/>
    <property type="match status" value="1"/>
</dbReference>